<dbReference type="STRING" id="1821621.A8C75_07985"/>
<dbReference type="PROSITE" id="PS01246">
    <property type="entry name" value="UPF0003"/>
    <property type="match status" value="1"/>
</dbReference>
<reference evidence="11 12" key="2">
    <citation type="journal article" date="2018" name="Int. J. Syst. Evol. Microbiol.">
        <title>Marinobacterium aestuarii sp. nov., a benzene-degrading marine bacterium isolated from estuary sediment.</title>
        <authorList>
            <person name="Bae S.S."/>
            <person name="Jung J."/>
            <person name="Chung D."/>
            <person name="Baek K."/>
        </authorList>
    </citation>
    <scope>NUCLEOTIDE SEQUENCE [LARGE SCALE GENOMIC DNA]</scope>
    <source>
        <strain evidence="11 12">ST58-10</strain>
    </source>
</reference>
<evidence type="ECO:0000259" key="9">
    <source>
        <dbReference type="Pfam" id="PF21082"/>
    </source>
</evidence>
<dbReference type="InterPro" id="IPR011066">
    <property type="entry name" value="MscS_channel_C_sf"/>
</dbReference>
<dbReference type="InterPro" id="IPR045042">
    <property type="entry name" value="YnaI-like"/>
</dbReference>
<name>A0A1A9EY43_9GAMM</name>
<dbReference type="InterPro" id="IPR049142">
    <property type="entry name" value="MS_channel_1st"/>
</dbReference>
<dbReference type="PANTHER" id="PTHR43634">
    <property type="entry name" value="OW CONDUCTANCE MECHANOSENSITIVE CHANNEL"/>
    <property type="match status" value="1"/>
</dbReference>
<keyword evidence="3" id="KW-1003">Cell membrane</keyword>
<dbReference type="Gene3D" id="1.10.287.1260">
    <property type="match status" value="1"/>
</dbReference>
<dbReference type="GO" id="GO:0008381">
    <property type="term" value="F:mechanosensitive monoatomic ion channel activity"/>
    <property type="evidence" value="ECO:0007669"/>
    <property type="project" value="UniProtKB-ARBA"/>
</dbReference>
<keyword evidence="12" id="KW-1185">Reference proteome</keyword>
<dbReference type="Pfam" id="PF21082">
    <property type="entry name" value="MS_channel_3rd"/>
    <property type="match status" value="1"/>
</dbReference>
<dbReference type="Proteomes" id="UP000078070">
    <property type="component" value="Chromosome"/>
</dbReference>
<dbReference type="GO" id="GO:0005886">
    <property type="term" value="C:plasma membrane"/>
    <property type="evidence" value="ECO:0007669"/>
    <property type="project" value="UniProtKB-SubCell"/>
</dbReference>
<dbReference type="InterPro" id="IPR049278">
    <property type="entry name" value="MS_channel_C"/>
</dbReference>
<dbReference type="Gene3D" id="2.30.30.60">
    <property type="match status" value="1"/>
</dbReference>
<evidence type="ECO:0000256" key="2">
    <source>
        <dbReference type="ARBA" id="ARBA00008017"/>
    </source>
</evidence>
<protein>
    <submittedName>
        <fullName evidence="11">Mechanosensitive ion channel protein MscS</fullName>
    </submittedName>
</protein>
<dbReference type="OrthoDB" id="9775207at2"/>
<evidence type="ECO:0000313" key="12">
    <source>
        <dbReference type="Proteomes" id="UP000078070"/>
    </source>
</evidence>
<reference evidence="12" key="1">
    <citation type="submission" date="2016-05" db="EMBL/GenBank/DDBJ databases">
        <authorList>
            <person name="Baek K."/>
            <person name="Yang S.-J."/>
        </authorList>
    </citation>
    <scope>NUCLEOTIDE SEQUENCE [LARGE SCALE GENOMIC DNA]</scope>
    <source>
        <strain evidence="12">ST58-10</strain>
    </source>
</reference>
<feature type="transmembrane region" description="Helical" evidence="7">
    <location>
        <begin position="60"/>
        <end position="80"/>
    </location>
</feature>
<evidence type="ECO:0000256" key="7">
    <source>
        <dbReference type="SAM" id="Phobius"/>
    </source>
</evidence>
<feature type="domain" description="Mechanosensitive ion channel MscS C-terminal" evidence="9">
    <location>
        <begin position="264"/>
        <end position="347"/>
    </location>
</feature>
<dbReference type="SUPFAM" id="SSF82689">
    <property type="entry name" value="Mechanosensitive channel protein MscS (YggB), C-terminal domain"/>
    <property type="match status" value="1"/>
</dbReference>
<feature type="transmembrane region" description="Helical" evidence="7">
    <location>
        <begin position="21"/>
        <end position="39"/>
    </location>
</feature>
<dbReference type="InterPro" id="IPR006685">
    <property type="entry name" value="MscS_channel_2nd"/>
</dbReference>
<evidence type="ECO:0000256" key="5">
    <source>
        <dbReference type="ARBA" id="ARBA00022989"/>
    </source>
</evidence>
<evidence type="ECO:0000256" key="3">
    <source>
        <dbReference type="ARBA" id="ARBA00022475"/>
    </source>
</evidence>
<gene>
    <name evidence="11" type="ORF">A8C75_07985</name>
</gene>
<dbReference type="InterPro" id="IPR011014">
    <property type="entry name" value="MscS_channel_TM-2"/>
</dbReference>
<comment type="similarity">
    <text evidence="2">Belongs to the MscS (TC 1.A.23) family.</text>
</comment>
<sequence length="385" mass="43377">MWQAFSEQLANYWPFGPETSWMLRVFLIVFMTMLLNYLSNRLFRRLSVRLERTSNVWDDLLLAAARRPIAALIWIFGAAWALEVIDRQTGTVLMDVVGPIRRMGVIVLITWFLIRLIRRAEVALVSPQKVKTPMDQTTVGAIGKLLRLSIIITTALVVLQNFGYSVSGVMAFGGIGGIAVGFAAKDLLANFFGGLMIYLDRPFKVGDWIRSPDKNIEGTVEEIGWRQTRIRTFDKRPLYVPNATFASISVENPSRMTNRRIYETIGVRYDDVGRVQAIVADVHAMLRQHEEIDQEQTLIVNLNSFGASSVDFFVYTFTRTTNWIRFHEIKQDVLLRIIEIIEARGAEVAFPTQTLHLASLPDAAVAQGALPSQAASRSERAPSQA</sequence>
<dbReference type="PANTHER" id="PTHR43634:SF2">
    <property type="entry name" value="LOW CONDUCTANCE MECHANOSENSITIVE CHANNEL YNAI"/>
    <property type="match status" value="1"/>
</dbReference>
<evidence type="ECO:0000259" key="8">
    <source>
        <dbReference type="Pfam" id="PF00924"/>
    </source>
</evidence>
<dbReference type="InterPro" id="IPR010920">
    <property type="entry name" value="LSM_dom_sf"/>
</dbReference>
<dbReference type="InterPro" id="IPR006686">
    <property type="entry name" value="MscS_channel_CS"/>
</dbReference>
<dbReference type="RefSeq" id="WP_067380446.1">
    <property type="nucleotide sequence ID" value="NZ_CP015839.1"/>
</dbReference>
<dbReference type="SUPFAM" id="SSF82861">
    <property type="entry name" value="Mechanosensitive channel protein MscS (YggB), transmembrane region"/>
    <property type="match status" value="1"/>
</dbReference>
<feature type="domain" description="Mechanosensitive ion channel transmembrane helices 2/3" evidence="10">
    <location>
        <begin position="144"/>
        <end position="185"/>
    </location>
</feature>
<dbReference type="KEGG" id="mars:A8C75_07985"/>
<evidence type="ECO:0000259" key="10">
    <source>
        <dbReference type="Pfam" id="PF21088"/>
    </source>
</evidence>
<evidence type="ECO:0000256" key="1">
    <source>
        <dbReference type="ARBA" id="ARBA00004651"/>
    </source>
</evidence>
<dbReference type="Pfam" id="PF00924">
    <property type="entry name" value="MS_channel_2nd"/>
    <property type="match status" value="1"/>
</dbReference>
<keyword evidence="6 7" id="KW-0472">Membrane</keyword>
<evidence type="ECO:0000256" key="4">
    <source>
        <dbReference type="ARBA" id="ARBA00022692"/>
    </source>
</evidence>
<feature type="transmembrane region" description="Helical" evidence="7">
    <location>
        <begin position="164"/>
        <end position="184"/>
    </location>
</feature>
<accession>A0A1A9EY43</accession>
<evidence type="ECO:0000313" key="11">
    <source>
        <dbReference type="EMBL" id="ANG62433.1"/>
    </source>
</evidence>
<dbReference type="AlphaFoldDB" id="A0A1A9EY43"/>
<organism evidence="11 12">
    <name type="scientific">Marinobacterium aestuarii</name>
    <dbReference type="NCBI Taxonomy" id="1821621"/>
    <lineage>
        <taxon>Bacteria</taxon>
        <taxon>Pseudomonadati</taxon>
        <taxon>Pseudomonadota</taxon>
        <taxon>Gammaproteobacteria</taxon>
        <taxon>Oceanospirillales</taxon>
        <taxon>Oceanospirillaceae</taxon>
        <taxon>Marinobacterium</taxon>
    </lineage>
</organism>
<feature type="domain" description="Mechanosensitive ion channel MscS" evidence="8">
    <location>
        <begin position="186"/>
        <end position="255"/>
    </location>
</feature>
<dbReference type="SUPFAM" id="SSF50182">
    <property type="entry name" value="Sm-like ribonucleoproteins"/>
    <property type="match status" value="1"/>
</dbReference>
<dbReference type="EMBL" id="CP015839">
    <property type="protein sequence ID" value="ANG62433.1"/>
    <property type="molecule type" value="Genomic_DNA"/>
</dbReference>
<keyword evidence="5 7" id="KW-1133">Transmembrane helix</keyword>
<proteinExistence type="inferred from homology"/>
<evidence type="ECO:0000256" key="6">
    <source>
        <dbReference type="ARBA" id="ARBA00023136"/>
    </source>
</evidence>
<dbReference type="Gene3D" id="3.30.70.100">
    <property type="match status" value="1"/>
</dbReference>
<dbReference type="Pfam" id="PF21088">
    <property type="entry name" value="MS_channel_1st"/>
    <property type="match status" value="1"/>
</dbReference>
<keyword evidence="4 7" id="KW-0812">Transmembrane</keyword>
<dbReference type="InterPro" id="IPR023408">
    <property type="entry name" value="MscS_beta-dom_sf"/>
</dbReference>
<comment type="subcellular location">
    <subcellularLocation>
        <location evidence="1">Cell membrane</location>
        <topology evidence="1">Multi-pass membrane protein</topology>
    </subcellularLocation>
</comment>
<feature type="transmembrane region" description="Helical" evidence="7">
    <location>
        <begin position="100"/>
        <end position="117"/>
    </location>
</feature>